<feature type="domain" description="FAS1" evidence="4">
    <location>
        <begin position="39"/>
        <end position="185"/>
    </location>
</feature>
<dbReference type="InterPro" id="IPR000782">
    <property type="entry name" value="FAS1_domain"/>
</dbReference>
<dbReference type="PROSITE" id="PS50213">
    <property type="entry name" value="FAS1"/>
    <property type="match status" value="1"/>
</dbReference>
<protein>
    <submittedName>
        <fullName evidence="5">DNRLRE domain-containing protein</fullName>
    </submittedName>
</protein>
<dbReference type="Pfam" id="PF16184">
    <property type="entry name" value="Cadherin_3"/>
    <property type="match status" value="1"/>
</dbReference>
<keyword evidence="6" id="KW-1185">Reference proteome</keyword>
<name>A0ABR7XUS0_9SPHI</name>
<dbReference type="Gene3D" id="2.30.180.10">
    <property type="entry name" value="FAS1 domain"/>
    <property type="match status" value="1"/>
</dbReference>
<dbReference type="PROSITE" id="PS51854">
    <property type="entry name" value="CSPG"/>
    <property type="match status" value="1"/>
</dbReference>
<evidence type="ECO:0000313" key="5">
    <source>
        <dbReference type="EMBL" id="MBD1422809.1"/>
    </source>
</evidence>
<evidence type="ECO:0000313" key="6">
    <source>
        <dbReference type="Proteomes" id="UP000651112"/>
    </source>
</evidence>
<comment type="caution">
    <text evidence="5">The sequence shown here is derived from an EMBL/GenBank/DDBJ whole genome shotgun (WGS) entry which is preliminary data.</text>
</comment>
<dbReference type="SUPFAM" id="SSF82153">
    <property type="entry name" value="FAS1 domain"/>
    <property type="match status" value="1"/>
</dbReference>
<dbReference type="RefSeq" id="WP_190314497.1">
    <property type="nucleotide sequence ID" value="NZ_JACNYL010000003.1"/>
</dbReference>
<accession>A0ABR7XUS0</accession>
<evidence type="ECO:0000256" key="3">
    <source>
        <dbReference type="ARBA" id="ARBA00022729"/>
    </source>
</evidence>
<dbReference type="PROSITE" id="PS51257">
    <property type="entry name" value="PROKAR_LIPOPROTEIN"/>
    <property type="match status" value="1"/>
</dbReference>
<dbReference type="InterPro" id="IPR036378">
    <property type="entry name" value="FAS1_dom_sf"/>
</dbReference>
<dbReference type="Pfam" id="PF02469">
    <property type="entry name" value="Fasciclin"/>
    <property type="match status" value="1"/>
</dbReference>
<dbReference type="InterPro" id="IPR055372">
    <property type="entry name" value="CBM96"/>
</dbReference>
<organism evidence="5 6">
    <name type="scientific">Sphingobacterium chuzhouense</name>
    <dbReference type="NCBI Taxonomy" id="1742264"/>
    <lineage>
        <taxon>Bacteria</taxon>
        <taxon>Pseudomonadati</taxon>
        <taxon>Bacteroidota</taxon>
        <taxon>Sphingobacteriia</taxon>
        <taxon>Sphingobacteriales</taxon>
        <taxon>Sphingobacteriaceae</taxon>
        <taxon>Sphingobacterium</taxon>
    </lineage>
</organism>
<keyword evidence="3" id="KW-0732">Signal</keyword>
<sequence length="495" mass="54583">MKRSIIFMFSLCIVLLSGCKNLMQDYDLDTRSDYWEDITLLDYISLGKDPQITLYAEAVRYAGAENLLDGPLKTRIVPNNEAMEGMLLSAGVANIQELSPNVVKEMLSYLVIPGTYRSLDLEEDETVGEVTARGDSLYLTRSVTATDKYRLSVNNHPKLATSQIAVLSQDYVFSDGIAHIVDGFPVYQEKTKPTDAAPDGVDYSDAEQHTIWVNNDTHVINATASHRETNYGSETLLTVANAAWTRYGFLLFDLDPIEFVDDLTRANLNIYYAQRSIATLDPVLGVFETGSNWEEMTLTWNSMPDFGAQINSSSLVLGQWNEIDITGSINRAYQNGLDKVSLGLRLLAAPNGITGTVSLRSKEQGDGSYAASIKLFGAIPSELEVDYVSGLQVSQQGAKVIEPQNLSMKASGSAVYNYTDNNIIYVLMDVPTNGTVTRYGLPIRKFSEFTQEELKKGAIRYVHNGGSSSDVMTFKVKDYIGGVYTDIIGLPVTIQ</sequence>
<dbReference type="InterPro" id="IPR039005">
    <property type="entry name" value="CSPG_rpt"/>
</dbReference>
<keyword evidence="2" id="KW-0964">Secreted</keyword>
<dbReference type="EMBL" id="JACNYL010000003">
    <property type="protein sequence ID" value="MBD1422809.1"/>
    <property type="molecule type" value="Genomic_DNA"/>
</dbReference>
<dbReference type="NCBIfam" id="NF033679">
    <property type="entry name" value="DNRLRE_dom"/>
    <property type="match status" value="1"/>
</dbReference>
<dbReference type="Proteomes" id="UP000651112">
    <property type="component" value="Unassembled WGS sequence"/>
</dbReference>
<dbReference type="Pfam" id="PF24517">
    <property type="entry name" value="CBM96"/>
    <property type="match status" value="1"/>
</dbReference>
<reference evidence="5 6" key="1">
    <citation type="submission" date="2020-08" db="EMBL/GenBank/DDBJ databases">
        <title>Sphingobacterium sp. DN00404 isolated from aquaculture water.</title>
        <authorList>
            <person name="Zhang M."/>
        </authorList>
    </citation>
    <scope>NUCLEOTIDE SEQUENCE [LARGE SCALE GENOMIC DNA]</scope>
    <source>
        <strain evidence="5 6">KCTC 42746</strain>
    </source>
</reference>
<evidence type="ECO:0000256" key="2">
    <source>
        <dbReference type="ARBA" id="ARBA00022525"/>
    </source>
</evidence>
<proteinExistence type="predicted"/>
<comment type="subcellular location">
    <subcellularLocation>
        <location evidence="1">Secreted</location>
    </subcellularLocation>
</comment>
<gene>
    <name evidence="5" type="ORF">H8B21_14630</name>
</gene>
<evidence type="ECO:0000259" key="4">
    <source>
        <dbReference type="PROSITE" id="PS50213"/>
    </source>
</evidence>
<evidence type="ECO:0000256" key="1">
    <source>
        <dbReference type="ARBA" id="ARBA00004613"/>
    </source>
</evidence>